<dbReference type="EMBL" id="QPKB01000006">
    <property type="protein sequence ID" value="RWR87760.1"/>
    <property type="molecule type" value="Genomic_DNA"/>
</dbReference>
<proteinExistence type="predicted"/>
<dbReference type="PANTHER" id="PTHR13366:SF0">
    <property type="entry name" value="HEAT REPEAT-CONTAINING PROTEIN 6"/>
    <property type="match status" value="1"/>
</dbReference>
<evidence type="ECO:0000259" key="3">
    <source>
        <dbReference type="Pfam" id="PF13251"/>
    </source>
</evidence>
<dbReference type="Pfam" id="PF02985">
    <property type="entry name" value="HEAT"/>
    <property type="match status" value="1"/>
</dbReference>
<dbReference type="Pfam" id="PF13251">
    <property type="entry name" value="DUF4042"/>
    <property type="match status" value="1"/>
</dbReference>
<sequence>MNKKKKKKKKRCAVENFGGEGLPQEEDLNTVVISMFEIKGKNPTSQSLSHAHHVSRNSSVVCFPLFHSPSMASASASSVRSWRTAFLTLRDETLAPLPRSSLPNLLRTLLFSQTEILISATPDLPPHEVTSDVMLLAELVALIPEGEDVADTFIATCHLIHNVSSRVCLEMGTSSRVLMLNFLEKMVLWFLCKADSKTGFSGNVVRVKATKEILEIIRNCSFSENTKLIKIPLRIVSCLLAELTSLSYSSSNQQYADNGTRVPRCCNNLWEVQTDAFVMIGDILSKNGSSLSVEMWQSTLEVLRKVMDVLASRSLLVENNIMSRFYTSLLHCLHLVISNPKGSLSEHVAGFVASLQMFFMYGLTNKSQLVWQNPGSKEEYSSLSLSLRLEESRKSERGTYRPPHLRKREGLSTPTFKGWNAQSISSCEASASGISSSDSEHSDSDGSVKGVDQFRSSRARIAAIFCIQGLSQADPKSLSAHWTMLLPTSDYQATLLTCLLFDPILKTRIASASALASMLDGPSSVFLQVAEYKESTKCGSFTTLSTSLGQILMQLHTGLLYLVRHETNNGLLASVFKVLMLLISATPYARMPADLLATVISTMQTRILEDLSVKTDHSLQATALSCLGAALSTSPAMLQVTKLLQGGMSAGVAAHSELNVVRIIFQFSQPVIHPTISIEALQALRAALHNYPNVMTAYWDQISAIIYDLLQIDTPAYPSYVPSRTWKGDSGSTSGSIAEKCIMVAIKVLDESLRATSGFKGTDELIDDRLLHTPFTSDCIRSKKISSAPSYEFDGLAVSESNPTSYSSGIKQWCEAIEKHLPLTLSHSSPMVRAASVTCFAGITSSVYFSLTKEKQDVILSSAINAALNDEVPSVRSAACRAIGVISCFAQIFSSAEILDKFIRAAEINTHNHLISVRITASWAMANICDSLRHGATELNLATSSSGLNTIHNAVFILADSALRLTKDGDKVKSNAVRALGNLSRFVRFTSQSTVSKGPMNGNSHWLERMVQAFVSCVTTGNVKVQWNVCHALSNLFLNETLRLQDMVWAPSVYSILLLLLRDSTNYKIRIHAAAALAVPASRVDYGSSFPDVIQGVEHILENLGSDQVSEPSSFKYRATLENQLTSTTLHILGLVSCSDPQPLKDFLVKKASFLEEWLKSLCSSLVCEVGDQPPVEATTHDQNDGLVSSMQKKDMILKAIRSLLQVYETSNHPRIAQRFEKLANCL</sequence>
<evidence type="ECO:0000256" key="1">
    <source>
        <dbReference type="ARBA" id="ARBA00022737"/>
    </source>
</evidence>
<dbReference type="InterPro" id="IPR016024">
    <property type="entry name" value="ARM-type_fold"/>
</dbReference>
<keyword evidence="1" id="KW-0677">Repeat</keyword>
<name>A0A3S3MWV3_9MAGN</name>
<gene>
    <name evidence="4" type="ORF">CKAN_01671700</name>
</gene>
<accession>A0A3S3MWV3</accession>
<dbReference type="InterPro" id="IPR011989">
    <property type="entry name" value="ARM-like"/>
</dbReference>
<comment type="caution">
    <text evidence="4">The sequence shown here is derived from an EMBL/GenBank/DDBJ whole genome shotgun (WGS) entry which is preliminary data.</text>
</comment>
<keyword evidence="5" id="KW-1185">Reference proteome</keyword>
<dbReference type="InterPro" id="IPR000357">
    <property type="entry name" value="HEAT"/>
</dbReference>
<dbReference type="SUPFAM" id="SSF48371">
    <property type="entry name" value="ARM repeat"/>
    <property type="match status" value="1"/>
</dbReference>
<dbReference type="Gene3D" id="1.25.10.10">
    <property type="entry name" value="Leucine-rich Repeat Variant"/>
    <property type="match status" value="3"/>
</dbReference>
<dbReference type="PANTHER" id="PTHR13366">
    <property type="entry name" value="MALARIA ANTIGEN-RELATED"/>
    <property type="match status" value="1"/>
</dbReference>
<dbReference type="OrthoDB" id="422637at2759"/>
<protein>
    <submittedName>
        <fullName evidence="4">HEAT repeat-containing protein 6 isoform X1</fullName>
    </submittedName>
</protein>
<organism evidence="4 5">
    <name type="scientific">Cinnamomum micranthum f. kanehirae</name>
    <dbReference type="NCBI Taxonomy" id="337451"/>
    <lineage>
        <taxon>Eukaryota</taxon>
        <taxon>Viridiplantae</taxon>
        <taxon>Streptophyta</taxon>
        <taxon>Embryophyta</taxon>
        <taxon>Tracheophyta</taxon>
        <taxon>Spermatophyta</taxon>
        <taxon>Magnoliopsida</taxon>
        <taxon>Magnoliidae</taxon>
        <taxon>Laurales</taxon>
        <taxon>Lauraceae</taxon>
        <taxon>Cinnamomum</taxon>
    </lineage>
</organism>
<evidence type="ECO:0000256" key="2">
    <source>
        <dbReference type="SAM" id="MobiDB-lite"/>
    </source>
</evidence>
<dbReference type="Proteomes" id="UP000283530">
    <property type="component" value="Unassembled WGS sequence"/>
</dbReference>
<dbReference type="AlphaFoldDB" id="A0A3S3MWV3"/>
<evidence type="ECO:0000313" key="4">
    <source>
        <dbReference type="EMBL" id="RWR87760.1"/>
    </source>
</evidence>
<reference evidence="4 5" key="1">
    <citation type="journal article" date="2019" name="Nat. Plants">
        <title>Stout camphor tree genome fills gaps in understanding of flowering plant genome evolution.</title>
        <authorList>
            <person name="Chaw S.M."/>
            <person name="Liu Y.C."/>
            <person name="Wu Y.W."/>
            <person name="Wang H.Y."/>
            <person name="Lin C.I."/>
            <person name="Wu C.S."/>
            <person name="Ke H.M."/>
            <person name="Chang L.Y."/>
            <person name="Hsu C.Y."/>
            <person name="Yang H.T."/>
            <person name="Sudianto E."/>
            <person name="Hsu M.H."/>
            <person name="Wu K.P."/>
            <person name="Wang L.N."/>
            <person name="Leebens-Mack J.H."/>
            <person name="Tsai I.J."/>
        </authorList>
    </citation>
    <scope>NUCLEOTIDE SEQUENCE [LARGE SCALE GENOMIC DNA]</scope>
    <source>
        <strain evidence="5">cv. Chaw 1501</strain>
        <tissue evidence="4">Young leaves</tissue>
    </source>
</reference>
<feature type="region of interest" description="Disordered" evidence="2">
    <location>
        <begin position="394"/>
        <end position="417"/>
    </location>
</feature>
<feature type="domain" description="DUF4042" evidence="3">
    <location>
        <begin position="459"/>
        <end position="634"/>
    </location>
</feature>
<dbReference type="InterPro" id="IPR025283">
    <property type="entry name" value="DUF4042"/>
</dbReference>
<evidence type="ECO:0000313" key="5">
    <source>
        <dbReference type="Proteomes" id="UP000283530"/>
    </source>
</evidence>
<dbReference type="InterPro" id="IPR052107">
    <property type="entry name" value="HEAT6"/>
</dbReference>